<dbReference type="InterPro" id="IPR003599">
    <property type="entry name" value="Ig_sub"/>
</dbReference>
<evidence type="ECO:0000256" key="4">
    <source>
        <dbReference type="ARBA" id="ARBA00023319"/>
    </source>
</evidence>
<dbReference type="PROSITE" id="PS50835">
    <property type="entry name" value="IG_LIKE"/>
    <property type="match status" value="1"/>
</dbReference>
<evidence type="ECO:0000256" key="1">
    <source>
        <dbReference type="ARBA" id="ARBA00022729"/>
    </source>
</evidence>
<proteinExistence type="predicted"/>
<keyword evidence="4" id="KW-0393">Immunoglobulin domain</keyword>
<dbReference type="InterPro" id="IPR051170">
    <property type="entry name" value="Neural/epithelial_adhesion"/>
</dbReference>
<keyword evidence="3" id="KW-1015">Disulfide bond</keyword>
<dbReference type="EMBL" id="BPLR01020651">
    <property type="protein sequence ID" value="GIX81074.1"/>
    <property type="molecule type" value="Genomic_DNA"/>
</dbReference>
<evidence type="ECO:0000313" key="7">
    <source>
        <dbReference type="Proteomes" id="UP001054945"/>
    </source>
</evidence>
<keyword evidence="1" id="KW-0732">Signal</keyword>
<evidence type="ECO:0000256" key="3">
    <source>
        <dbReference type="ARBA" id="ARBA00023157"/>
    </source>
</evidence>
<dbReference type="SMART" id="SM00408">
    <property type="entry name" value="IGc2"/>
    <property type="match status" value="1"/>
</dbReference>
<organism evidence="6 7">
    <name type="scientific">Caerostris extrusa</name>
    <name type="common">Bark spider</name>
    <name type="synonym">Caerostris bankana</name>
    <dbReference type="NCBI Taxonomy" id="172846"/>
    <lineage>
        <taxon>Eukaryota</taxon>
        <taxon>Metazoa</taxon>
        <taxon>Ecdysozoa</taxon>
        <taxon>Arthropoda</taxon>
        <taxon>Chelicerata</taxon>
        <taxon>Arachnida</taxon>
        <taxon>Araneae</taxon>
        <taxon>Araneomorphae</taxon>
        <taxon>Entelegynae</taxon>
        <taxon>Araneoidea</taxon>
        <taxon>Araneidae</taxon>
        <taxon>Caerostris</taxon>
    </lineage>
</organism>
<dbReference type="Gene3D" id="2.60.40.10">
    <property type="entry name" value="Immunoglobulins"/>
    <property type="match status" value="1"/>
</dbReference>
<dbReference type="SUPFAM" id="SSF48726">
    <property type="entry name" value="Immunoglobulin"/>
    <property type="match status" value="1"/>
</dbReference>
<dbReference type="InterPro" id="IPR013783">
    <property type="entry name" value="Ig-like_fold"/>
</dbReference>
<name>A0AAV4NCD1_CAEEX</name>
<gene>
    <name evidence="6" type="primary">Nphs1_11</name>
    <name evidence="6" type="ORF">CEXT_697941</name>
</gene>
<dbReference type="PANTHER" id="PTHR12231">
    <property type="entry name" value="CTX-RELATED TYPE I TRANSMEMBRANE PROTEIN"/>
    <property type="match status" value="1"/>
</dbReference>
<evidence type="ECO:0000259" key="5">
    <source>
        <dbReference type="PROSITE" id="PS50835"/>
    </source>
</evidence>
<dbReference type="Proteomes" id="UP001054945">
    <property type="component" value="Unassembled WGS sequence"/>
</dbReference>
<protein>
    <submittedName>
        <fullName evidence="6">Nephrin</fullName>
    </submittedName>
</protein>
<dbReference type="PANTHER" id="PTHR12231:SF253">
    <property type="entry name" value="DPR-INTERACTING PROTEIN ETA, ISOFORM B-RELATED"/>
    <property type="match status" value="1"/>
</dbReference>
<feature type="domain" description="Ig-like" evidence="5">
    <location>
        <begin position="1"/>
        <end position="104"/>
    </location>
</feature>
<dbReference type="AlphaFoldDB" id="A0AAV4NCD1"/>
<reference evidence="6 7" key="1">
    <citation type="submission" date="2021-06" db="EMBL/GenBank/DDBJ databases">
        <title>Caerostris extrusa draft genome.</title>
        <authorList>
            <person name="Kono N."/>
            <person name="Arakawa K."/>
        </authorList>
    </citation>
    <scope>NUCLEOTIDE SEQUENCE [LARGE SCALE GENOMIC DNA]</scope>
</reference>
<keyword evidence="2" id="KW-0677">Repeat</keyword>
<keyword evidence="7" id="KW-1185">Reference proteome</keyword>
<comment type="caution">
    <text evidence="6">The sequence shown here is derived from an EMBL/GenBank/DDBJ whole genome shotgun (WGS) entry which is preliminary data.</text>
</comment>
<dbReference type="SMART" id="SM00409">
    <property type="entry name" value="IG"/>
    <property type="match status" value="1"/>
</dbReference>
<dbReference type="InterPro" id="IPR007110">
    <property type="entry name" value="Ig-like_dom"/>
</dbReference>
<dbReference type="InterPro" id="IPR036179">
    <property type="entry name" value="Ig-like_dom_sf"/>
</dbReference>
<accession>A0AAV4NCD1</accession>
<evidence type="ECO:0000313" key="6">
    <source>
        <dbReference type="EMBL" id="GIX81074.1"/>
    </source>
</evidence>
<sequence>MMKRKKKIIIAEPESNVKLECSATGYPLTSDTIKWSDEPIIKSSENSTVLSDRGIQTRIKNDVVKLDYVTWQGILTISEVVSKDFGEYICVARNEIGFDTFTVSFYQIVLLIRL</sequence>
<dbReference type="InterPro" id="IPR003598">
    <property type="entry name" value="Ig_sub2"/>
</dbReference>
<evidence type="ECO:0000256" key="2">
    <source>
        <dbReference type="ARBA" id="ARBA00022737"/>
    </source>
</evidence>
<dbReference type="Pfam" id="PF13927">
    <property type="entry name" value="Ig_3"/>
    <property type="match status" value="1"/>
</dbReference>